<keyword evidence="5" id="KW-1185">Reference proteome</keyword>
<evidence type="ECO:0000256" key="3">
    <source>
        <dbReference type="ARBA" id="ARBA00048707"/>
    </source>
</evidence>
<dbReference type="RefSeq" id="WP_146508196.1">
    <property type="nucleotide sequence ID" value="NZ_SIHI01000001.1"/>
</dbReference>
<organism evidence="4 5">
    <name type="scientific">Thalassoglobus neptunius</name>
    <dbReference type="NCBI Taxonomy" id="1938619"/>
    <lineage>
        <taxon>Bacteria</taxon>
        <taxon>Pseudomonadati</taxon>
        <taxon>Planctomycetota</taxon>
        <taxon>Planctomycetia</taxon>
        <taxon>Planctomycetales</taxon>
        <taxon>Planctomycetaceae</taxon>
        <taxon>Thalassoglobus</taxon>
    </lineage>
</organism>
<comment type="catalytic activity">
    <reaction evidence="3">
        <text>an N-acyl-L-alpha-aminoacyl-tRNA + H2O = an N-acyl-L-amino acid + a tRNA + H(+)</text>
        <dbReference type="Rhea" id="RHEA:54448"/>
        <dbReference type="Rhea" id="RHEA-COMP:10123"/>
        <dbReference type="Rhea" id="RHEA-COMP:13883"/>
        <dbReference type="ChEBI" id="CHEBI:15377"/>
        <dbReference type="ChEBI" id="CHEBI:15378"/>
        <dbReference type="ChEBI" id="CHEBI:59874"/>
        <dbReference type="ChEBI" id="CHEBI:78442"/>
        <dbReference type="ChEBI" id="CHEBI:138191"/>
        <dbReference type="EC" id="3.1.1.29"/>
    </reaction>
</comment>
<dbReference type="Pfam" id="PF01981">
    <property type="entry name" value="PTH2"/>
    <property type="match status" value="1"/>
</dbReference>
<dbReference type="EC" id="3.1.1.29" evidence="1"/>
<evidence type="ECO:0000313" key="5">
    <source>
        <dbReference type="Proteomes" id="UP000317243"/>
    </source>
</evidence>
<dbReference type="EMBL" id="SIHI01000001">
    <property type="protein sequence ID" value="TWT58062.1"/>
    <property type="molecule type" value="Genomic_DNA"/>
</dbReference>
<keyword evidence="2" id="KW-0378">Hydrolase</keyword>
<dbReference type="SUPFAM" id="SSF102462">
    <property type="entry name" value="Peptidyl-tRNA hydrolase II"/>
    <property type="match status" value="1"/>
</dbReference>
<gene>
    <name evidence="4" type="ORF">KOR42_14320</name>
</gene>
<sequence>MKMYILIRESVPTGFALVSASHASLAAYLKFKDAPEIEQWLSGPFHKTICKVNDTEFETAKSYDDCVVITESALDGQEVAIAFKPREEWPKPFRFYSLYR</sequence>
<protein>
    <recommendedName>
        <fullName evidence="1">peptidyl-tRNA hydrolase</fullName>
        <ecNumber evidence="1">3.1.1.29</ecNumber>
    </recommendedName>
</protein>
<dbReference type="Gene3D" id="3.40.1490.10">
    <property type="entry name" value="Bit1"/>
    <property type="match status" value="1"/>
</dbReference>
<dbReference type="OrthoDB" id="6647803at2"/>
<proteinExistence type="predicted"/>
<name>A0A5C5X876_9PLAN</name>
<comment type="caution">
    <text evidence="4">The sequence shown here is derived from an EMBL/GenBank/DDBJ whole genome shotgun (WGS) entry which is preliminary data.</text>
</comment>
<dbReference type="Proteomes" id="UP000317243">
    <property type="component" value="Unassembled WGS sequence"/>
</dbReference>
<accession>A0A5C5X876</accession>
<evidence type="ECO:0000313" key="4">
    <source>
        <dbReference type="EMBL" id="TWT58062.1"/>
    </source>
</evidence>
<reference evidence="4 5" key="1">
    <citation type="submission" date="2019-02" db="EMBL/GenBank/DDBJ databases">
        <title>Deep-cultivation of Planctomycetes and their phenomic and genomic characterization uncovers novel biology.</title>
        <authorList>
            <person name="Wiegand S."/>
            <person name="Jogler M."/>
            <person name="Boedeker C."/>
            <person name="Pinto D."/>
            <person name="Vollmers J."/>
            <person name="Rivas-Marin E."/>
            <person name="Kohn T."/>
            <person name="Peeters S.H."/>
            <person name="Heuer A."/>
            <person name="Rast P."/>
            <person name="Oberbeckmann S."/>
            <person name="Bunk B."/>
            <person name="Jeske O."/>
            <person name="Meyerdierks A."/>
            <person name="Storesund J.E."/>
            <person name="Kallscheuer N."/>
            <person name="Luecker S."/>
            <person name="Lage O.M."/>
            <person name="Pohl T."/>
            <person name="Merkel B.J."/>
            <person name="Hornburger P."/>
            <person name="Mueller R.-W."/>
            <person name="Bruemmer F."/>
            <person name="Labrenz M."/>
            <person name="Spormann A.M."/>
            <person name="Op Den Camp H."/>
            <person name="Overmann J."/>
            <person name="Amann R."/>
            <person name="Jetten M.S.M."/>
            <person name="Mascher T."/>
            <person name="Medema M.H."/>
            <person name="Devos D.P."/>
            <person name="Kaster A.-K."/>
            <person name="Ovreas L."/>
            <person name="Rohde M."/>
            <person name="Galperin M.Y."/>
            <person name="Jogler C."/>
        </authorList>
    </citation>
    <scope>NUCLEOTIDE SEQUENCE [LARGE SCALE GENOMIC DNA]</scope>
    <source>
        <strain evidence="4 5">KOR42</strain>
    </source>
</reference>
<dbReference type="AlphaFoldDB" id="A0A5C5X876"/>
<evidence type="ECO:0000256" key="2">
    <source>
        <dbReference type="ARBA" id="ARBA00022801"/>
    </source>
</evidence>
<evidence type="ECO:0000256" key="1">
    <source>
        <dbReference type="ARBA" id="ARBA00013260"/>
    </source>
</evidence>
<dbReference type="GO" id="GO:0004045">
    <property type="term" value="F:peptidyl-tRNA hydrolase activity"/>
    <property type="evidence" value="ECO:0007669"/>
    <property type="project" value="UniProtKB-EC"/>
</dbReference>
<dbReference type="InterPro" id="IPR002833">
    <property type="entry name" value="PTH2"/>
</dbReference>
<dbReference type="InterPro" id="IPR023476">
    <property type="entry name" value="Pep_tRNA_hydro_II_dom_sf"/>
</dbReference>